<dbReference type="Pfam" id="PF00501">
    <property type="entry name" value="AMP-binding"/>
    <property type="match status" value="1"/>
</dbReference>
<dbReference type="CDD" id="cd05930">
    <property type="entry name" value="A_NRPS"/>
    <property type="match status" value="1"/>
</dbReference>
<dbReference type="Gene3D" id="3.40.630.30">
    <property type="match status" value="1"/>
</dbReference>
<organism evidence="1 2">
    <name type="scientific">Owenia fusiformis</name>
    <name type="common">Polychaete worm</name>
    <dbReference type="NCBI Taxonomy" id="6347"/>
    <lineage>
        <taxon>Eukaryota</taxon>
        <taxon>Metazoa</taxon>
        <taxon>Spiralia</taxon>
        <taxon>Lophotrochozoa</taxon>
        <taxon>Annelida</taxon>
        <taxon>Polychaeta</taxon>
        <taxon>Sedentaria</taxon>
        <taxon>Canalipalpata</taxon>
        <taxon>Sabellida</taxon>
        <taxon>Oweniida</taxon>
        <taxon>Oweniidae</taxon>
        <taxon>Owenia</taxon>
    </lineage>
</organism>
<reference evidence="1" key="1">
    <citation type="submission" date="2022-03" db="EMBL/GenBank/DDBJ databases">
        <authorList>
            <person name="Martin C."/>
        </authorList>
    </citation>
    <scope>NUCLEOTIDE SEQUENCE</scope>
</reference>
<dbReference type="InterPro" id="IPR020845">
    <property type="entry name" value="AMP-binding_CS"/>
</dbReference>
<dbReference type="Pfam" id="PF00550">
    <property type="entry name" value="PP-binding"/>
    <property type="match status" value="1"/>
</dbReference>
<dbReference type="InterPro" id="IPR036736">
    <property type="entry name" value="ACP-like_sf"/>
</dbReference>
<dbReference type="AlphaFoldDB" id="A0A8J1TB97"/>
<accession>A0A8J1TB97</accession>
<dbReference type="PANTHER" id="PTHR44845:SF6">
    <property type="entry name" value="BETA-ALANINE-ACTIVATING ENZYME"/>
    <property type="match status" value="1"/>
</dbReference>
<protein>
    <submittedName>
        <fullName evidence="1">Uncharacterized protein</fullName>
    </submittedName>
</protein>
<comment type="caution">
    <text evidence="1">The sequence shown here is derived from an EMBL/GenBank/DDBJ whole genome shotgun (WGS) entry which is preliminary data.</text>
</comment>
<dbReference type="InterPro" id="IPR045851">
    <property type="entry name" value="AMP-bd_C_sf"/>
</dbReference>
<gene>
    <name evidence="1" type="ORF">OFUS_LOCUS24077</name>
</gene>
<proteinExistence type="predicted"/>
<dbReference type="SUPFAM" id="SSF56801">
    <property type="entry name" value="Acetyl-CoA synthetase-like"/>
    <property type="match status" value="1"/>
</dbReference>
<dbReference type="SUPFAM" id="SSF47336">
    <property type="entry name" value="ACP-like"/>
    <property type="match status" value="1"/>
</dbReference>
<dbReference type="Proteomes" id="UP000749559">
    <property type="component" value="Unassembled WGS sequence"/>
</dbReference>
<dbReference type="PANTHER" id="PTHR44845">
    <property type="entry name" value="CARRIER DOMAIN-CONTAINING PROTEIN"/>
    <property type="match status" value="1"/>
</dbReference>
<dbReference type="Gene3D" id="3.30.300.30">
    <property type="match status" value="1"/>
</dbReference>
<keyword evidence="2" id="KW-1185">Reference proteome</keyword>
<dbReference type="PROSITE" id="PS50075">
    <property type="entry name" value="CARRIER"/>
    <property type="match status" value="1"/>
</dbReference>
<dbReference type="Gene3D" id="3.40.50.12780">
    <property type="entry name" value="N-terminal domain of ligase-like"/>
    <property type="match status" value="1"/>
</dbReference>
<name>A0A8J1TB97_OWEFU</name>
<dbReference type="PROSITE" id="PS00455">
    <property type="entry name" value="AMP_BINDING"/>
    <property type="match status" value="1"/>
</dbReference>
<dbReference type="InterPro" id="IPR009081">
    <property type="entry name" value="PP-bd_ACP"/>
</dbReference>
<dbReference type="PROSITE" id="PS00012">
    <property type="entry name" value="PHOSPHOPANTETHEINE"/>
    <property type="match status" value="1"/>
</dbReference>
<dbReference type="Gene3D" id="1.10.1200.10">
    <property type="entry name" value="ACP-like"/>
    <property type="match status" value="1"/>
</dbReference>
<dbReference type="OrthoDB" id="416786at2759"/>
<sequence>MSIMRGERVDIPIPLLHHYFEDTIKPRRIYDKNAIIFDEQKITFGELNEHANLLARGLLKQLDEAFKNCKHEKSHLVGVLIPPGIKRMVTVLSVWKLGLAYMPLDDGLPEGRLKVMVDESRPVCVVTTTKDRIGNNALLQVDYDDAISTATALESSRENLSNEETFLDLENDDDCIACVLYTSGTTGKPKGVKLKHGNIFNRLSWQWREIPFSESDIGCSKTSFLFVDFITETFACLLHGIPIVILSKDTTVNPESLISALEEHCVTRLVAVPTLLRSILMYLKMNGESNRLHKTNLFICSGENLPLDVLRGFFDIFPTGHSLANLYGSSETTGDVTCAIFNNKGDVDAGTMDGSISIGSAIFNTDIYILDDAMSILPEGSVGEIFVTGSNVADGYISDEAPDNFLHNRFSNEIGFDVLYRTGDYGRIVGDNVFYEGRKDAQIKIRGHRVNTNEIVRTILEDITIEGCVVLVYVTPGGAQTLVAFIAPKLGQAVSVERVQQLCQGALPSYMLPRICKVDKIPLQNHTMKVDQRALLKYYKDQIENDPGSSSILEQFDDSLTRQVVSIVASEIGVNSSSITLADDFFKIGGNSINALATLVKMKDAGLKISIGDFLKAINIGEIIALARASTGTLNHHGDSRKYQVFPLNDCEDRDSVIPMMAECFCAKEPMTCALSADKDAFMLHVKSLWSTVLEDRLSVAVRNTSSGRLVAAGINIDLDSDCDVFFPPSLEPIGALLEQCEAPLREKLSGHGKWVCSMQAGTDVSVPEKDNVALIHLMEEESIRIAKERGYDGMVSVNTHMVTADVSQYMGYIVEYSIGIKDFVFQGRKPFKDLPDKMQAKSMVKYFKE</sequence>
<evidence type="ECO:0000313" key="2">
    <source>
        <dbReference type="Proteomes" id="UP000749559"/>
    </source>
</evidence>
<dbReference type="EMBL" id="CAIIXF020000011">
    <property type="protein sequence ID" value="CAH1800150.1"/>
    <property type="molecule type" value="Genomic_DNA"/>
</dbReference>
<dbReference type="InterPro" id="IPR000873">
    <property type="entry name" value="AMP-dep_synth/lig_dom"/>
</dbReference>
<dbReference type="InterPro" id="IPR006162">
    <property type="entry name" value="Ppantetheine_attach_site"/>
</dbReference>
<evidence type="ECO:0000313" key="1">
    <source>
        <dbReference type="EMBL" id="CAH1800150.1"/>
    </source>
</evidence>
<dbReference type="InterPro" id="IPR042099">
    <property type="entry name" value="ANL_N_sf"/>
</dbReference>